<dbReference type="GO" id="GO:0003677">
    <property type="term" value="F:DNA binding"/>
    <property type="evidence" value="ECO:0007669"/>
    <property type="project" value="InterPro"/>
</dbReference>
<name>A0AAP0MEM6_9ROSI</name>
<evidence type="ECO:0000256" key="1">
    <source>
        <dbReference type="ARBA" id="ARBA00004123"/>
    </source>
</evidence>
<dbReference type="InterPro" id="IPR006592">
    <property type="entry name" value="RNA_pol_N"/>
</dbReference>
<keyword evidence="3" id="KW-0240">DNA-directed RNA polymerase</keyword>
<dbReference type="AlphaFoldDB" id="A0AAP0MEM6"/>
<evidence type="ECO:0000256" key="2">
    <source>
        <dbReference type="ARBA" id="ARBA00012418"/>
    </source>
</evidence>
<protein>
    <recommendedName>
        <fullName evidence="2">DNA-directed RNA polymerase</fullName>
        <ecNumber evidence="2">2.7.7.6</ecNumber>
    </recommendedName>
</protein>
<keyword evidence="6" id="KW-0479">Metal-binding</keyword>
<reference evidence="11 12" key="1">
    <citation type="submission" date="2024-05" db="EMBL/GenBank/DDBJ databases">
        <title>Haplotype-resolved chromosome-level genome assembly of Huyou (Citrus changshanensis).</title>
        <authorList>
            <person name="Miao C."/>
            <person name="Chen W."/>
            <person name="Wu Y."/>
            <person name="Wang L."/>
            <person name="Zhao S."/>
            <person name="Grierson D."/>
            <person name="Xu C."/>
            <person name="Chen K."/>
        </authorList>
    </citation>
    <scope>NUCLEOTIDE SEQUENCE [LARGE SCALE GENOMIC DNA]</scope>
    <source>
        <strain evidence="11">01-14</strain>
        <tissue evidence="11">Leaf</tissue>
    </source>
</reference>
<dbReference type="Gene3D" id="2.40.40.20">
    <property type="match status" value="1"/>
</dbReference>
<organism evidence="11 12">
    <name type="scientific">Citrus x changshan-huyou</name>
    <dbReference type="NCBI Taxonomy" id="2935761"/>
    <lineage>
        <taxon>Eukaryota</taxon>
        <taxon>Viridiplantae</taxon>
        <taxon>Streptophyta</taxon>
        <taxon>Embryophyta</taxon>
        <taxon>Tracheophyta</taxon>
        <taxon>Spermatophyta</taxon>
        <taxon>Magnoliopsida</taxon>
        <taxon>eudicotyledons</taxon>
        <taxon>Gunneridae</taxon>
        <taxon>Pentapetalae</taxon>
        <taxon>rosids</taxon>
        <taxon>malvids</taxon>
        <taxon>Sapindales</taxon>
        <taxon>Rutaceae</taxon>
        <taxon>Aurantioideae</taxon>
        <taxon>Citrus</taxon>
    </lineage>
</organism>
<evidence type="ECO:0000313" key="12">
    <source>
        <dbReference type="Proteomes" id="UP001428341"/>
    </source>
</evidence>
<sequence length="362" mass="41040">MKAAENKCTKAITTVPIKRELKAAYMIFTFTILDVLKCICKVFHGFLKQESSFVPYFFVKSILFACDFLRSCSGLLLEEKLRKDHLKKMRSQEIEALQKSALVKNLVRKCNTMAVKAVICPRCGYMNGTVVRKAVALLGIIHDRSNVTESLEEFAPAISHTKESKAAADVATYILNPAKVFHLFKMMTNEADWEAIQAEVAQYVNSDVRGVPFSMQVARPLSGFVEYTGTTVISPDPNLRVTEARIMPWRTLRFNESVCNQYNADFDGDERNMHVPQTEEARTEAPLLMGLSSYPSHYFMDLCMLNLVSFPMIISAKLLYLLFCKPPSSSSMMYRSDLSRQPTSMSLYIEATSYIEVNQNQR</sequence>
<dbReference type="GO" id="GO:0046872">
    <property type="term" value="F:metal ion binding"/>
    <property type="evidence" value="ECO:0007669"/>
    <property type="project" value="UniProtKB-KW"/>
</dbReference>
<evidence type="ECO:0000256" key="5">
    <source>
        <dbReference type="ARBA" id="ARBA00022695"/>
    </source>
</evidence>
<dbReference type="Proteomes" id="UP001428341">
    <property type="component" value="Unassembled WGS sequence"/>
</dbReference>
<keyword evidence="9" id="KW-0539">Nucleus</keyword>
<keyword evidence="12" id="KW-1185">Reference proteome</keyword>
<evidence type="ECO:0000256" key="3">
    <source>
        <dbReference type="ARBA" id="ARBA00022478"/>
    </source>
</evidence>
<dbReference type="InterPro" id="IPR000722">
    <property type="entry name" value="RNA_pol_asu"/>
</dbReference>
<dbReference type="InterPro" id="IPR015700">
    <property type="entry name" value="RPC1"/>
</dbReference>
<keyword evidence="4" id="KW-0808">Transferase</keyword>
<gene>
    <name evidence="11" type="ORF">WN944_001425</name>
</gene>
<evidence type="ECO:0000256" key="8">
    <source>
        <dbReference type="ARBA" id="ARBA00023163"/>
    </source>
</evidence>
<dbReference type="EC" id="2.7.7.6" evidence="2"/>
<dbReference type="PANTHER" id="PTHR48446">
    <property type="entry name" value="DNA-DIRECTED RNA POLYMERASE SUBUNIT BETA' N-TERMINAL SECTION"/>
    <property type="match status" value="1"/>
</dbReference>
<evidence type="ECO:0000256" key="4">
    <source>
        <dbReference type="ARBA" id="ARBA00022679"/>
    </source>
</evidence>
<feature type="domain" description="RNA polymerase N-terminal" evidence="10">
    <location>
        <begin position="153"/>
        <end position="320"/>
    </location>
</feature>
<dbReference type="Pfam" id="PF00623">
    <property type="entry name" value="RNA_pol_Rpb1_2"/>
    <property type="match status" value="1"/>
</dbReference>
<dbReference type="GO" id="GO:0005634">
    <property type="term" value="C:nucleus"/>
    <property type="evidence" value="ECO:0007669"/>
    <property type="project" value="UniProtKB-SubCell"/>
</dbReference>
<keyword evidence="7" id="KW-0862">Zinc</keyword>
<evidence type="ECO:0000313" key="11">
    <source>
        <dbReference type="EMBL" id="KAK9209062.1"/>
    </source>
</evidence>
<dbReference type="SUPFAM" id="SSF64484">
    <property type="entry name" value="beta and beta-prime subunits of DNA dependent RNA-polymerase"/>
    <property type="match status" value="1"/>
</dbReference>
<accession>A0AAP0MEM6</accession>
<keyword evidence="8" id="KW-0804">Transcription</keyword>
<proteinExistence type="predicted"/>
<evidence type="ECO:0000256" key="7">
    <source>
        <dbReference type="ARBA" id="ARBA00022833"/>
    </source>
</evidence>
<comment type="subcellular location">
    <subcellularLocation>
        <location evidence="1">Nucleus</location>
    </subcellularLocation>
</comment>
<dbReference type="GO" id="GO:0006351">
    <property type="term" value="P:DNA-templated transcription"/>
    <property type="evidence" value="ECO:0007669"/>
    <property type="project" value="InterPro"/>
</dbReference>
<comment type="caution">
    <text evidence="11">The sequence shown here is derived from an EMBL/GenBank/DDBJ whole genome shotgun (WGS) entry which is preliminary data.</text>
</comment>
<dbReference type="EMBL" id="JBCGBO010000004">
    <property type="protein sequence ID" value="KAK9209062.1"/>
    <property type="molecule type" value="Genomic_DNA"/>
</dbReference>
<dbReference type="SMART" id="SM00663">
    <property type="entry name" value="RPOLA_N"/>
    <property type="match status" value="1"/>
</dbReference>
<evidence type="ECO:0000256" key="6">
    <source>
        <dbReference type="ARBA" id="ARBA00022723"/>
    </source>
</evidence>
<evidence type="ECO:0000259" key="10">
    <source>
        <dbReference type="SMART" id="SM00663"/>
    </source>
</evidence>
<dbReference type="GO" id="GO:0003899">
    <property type="term" value="F:DNA-directed RNA polymerase activity"/>
    <property type="evidence" value="ECO:0007669"/>
    <property type="project" value="UniProtKB-EC"/>
</dbReference>
<evidence type="ECO:0000256" key="9">
    <source>
        <dbReference type="ARBA" id="ARBA00023242"/>
    </source>
</evidence>
<dbReference type="PANTHER" id="PTHR48446:SF1">
    <property type="entry name" value="DNA-DIRECTED RNA POLYMERASE SUBUNIT BETA' N-TERMINAL SECTION"/>
    <property type="match status" value="1"/>
</dbReference>
<keyword evidence="5" id="KW-0548">Nucleotidyltransferase</keyword>
<dbReference type="GO" id="GO:0000428">
    <property type="term" value="C:DNA-directed RNA polymerase complex"/>
    <property type="evidence" value="ECO:0007669"/>
    <property type="project" value="UniProtKB-KW"/>
</dbReference>